<dbReference type="Proteomes" id="UP001652661">
    <property type="component" value="Chromosome 2R"/>
</dbReference>
<reference evidence="2" key="1">
    <citation type="submission" date="2025-05" db="UniProtKB">
        <authorList>
            <consortium name="RefSeq"/>
        </authorList>
    </citation>
    <scope>NUCLEOTIDE SEQUENCE [LARGE SCALE GENOMIC DNA]</scope>
    <source>
        <strain evidence="2">14028-0561.14</strain>
    </source>
</reference>
<sequence>MFWSNLSRAFTLRQGGSRPPGKPPEKPPAPPPAKLSDKSPATPSAASEKKPCKVRTECQAARFCAEPDRFHSMWEPPQNLPPPYPFLVRRSNELCCDSNCTKPLPSFDELYYHPSCKDGPFQRTWVECPKFMFRKKVICAYDKLETLEPARRLAKKRERVSNSYPEDQDIGPCPHLAPLARCIPGRRPPRCRKDNQRVCCRKLCAPVPSWSECKKPPLARVRPRAAECECRRTISLCEVERCRQRVKIQDEPTFMCPKDVWRAKKVKRLKKKPERKDRKNKKKKDKDKK</sequence>
<evidence type="ECO:0000313" key="2">
    <source>
        <dbReference type="Proteomes" id="UP001652661"/>
    </source>
</evidence>
<dbReference type="GeneID" id="108070846"/>
<gene>
    <name evidence="3" type="primary">LOC108070846</name>
</gene>
<reference evidence="3" key="2">
    <citation type="submission" date="2025-08" db="UniProtKB">
        <authorList>
            <consortium name="RefSeq"/>
        </authorList>
    </citation>
    <scope>IDENTIFICATION</scope>
    <source>
        <strain evidence="3">14028-0561.14</strain>
        <tissue evidence="3">Whole fly</tissue>
    </source>
</reference>
<dbReference type="InterPro" id="IPR006611">
    <property type="entry name" value="DUF1431_DROsp"/>
</dbReference>
<accession>A0A6P4I321</accession>
<evidence type="ECO:0000313" key="3">
    <source>
        <dbReference type="RefSeq" id="XP_017016966.1"/>
    </source>
</evidence>
<name>A0A6P4I321_DROKI</name>
<feature type="compositionally biased region" description="Pro residues" evidence="1">
    <location>
        <begin position="20"/>
        <end position="33"/>
    </location>
</feature>
<protein>
    <submittedName>
        <fullName evidence="3">Uncharacterized protein</fullName>
    </submittedName>
</protein>
<proteinExistence type="predicted"/>
<feature type="region of interest" description="Disordered" evidence="1">
    <location>
        <begin position="265"/>
        <end position="289"/>
    </location>
</feature>
<dbReference type="SMART" id="SM00689">
    <property type="entry name" value="DM6"/>
    <property type="match status" value="1"/>
</dbReference>
<dbReference type="Pfam" id="PF07248">
    <property type="entry name" value="DUF1431"/>
    <property type="match status" value="1"/>
</dbReference>
<dbReference type="AlphaFoldDB" id="A0A6P4I321"/>
<dbReference type="PANTHER" id="PTHR20977:SF0">
    <property type="entry name" value="AT13385P-RELATED"/>
    <property type="match status" value="1"/>
</dbReference>
<organism evidence="2 3">
    <name type="scientific">Drosophila kikkawai</name>
    <name type="common">Fruit fly</name>
    <dbReference type="NCBI Taxonomy" id="30033"/>
    <lineage>
        <taxon>Eukaryota</taxon>
        <taxon>Metazoa</taxon>
        <taxon>Ecdysozoa</taxon>
        <taxon>Arthropoda</taxon>
        <taxon>Hexapoda</taxon>
        <taxon>Insecta</taxon>
        <taxon>Pterygota</taxon>
        <taxon>Neoptera</taxon>
        <taxon>Endopterygota</taxon>
        <taxon>Diptera</taxon>
        <taxon>Brachycera</taxon>
        <taxon>Muscomorpha</taxon>
        <taxon>Ephydroidea</taxon>
        <taxon>Drosophilidae</taxon>
        <taxon>Drosophila</taxon>
        <taxon>Sophophora</taxon>
    </lineage>
</organism>
<dbReference type="RefSeq" id="XP_017016966.1">
    <property type="nucleotide sequence ID" value="XM_017161477.3"/>
</dbReference>
<dbReference type="PANTHER" id="PTHR20977">
    <property type="entry name" value="AT13385P-RELATED"/>
    <property type="match status" value="1"/>
</dbReference>
<keyword evidence="2" id="KW-1185">Reference proteome</keyword>
<feature type="region of interest" description="Disordered" evidence="1">
    <location>
        <begin position="1"/>
        <end position="52"/>
    </location>
</feature>
<evidence type="ECO:0000256" key="1">
    <source>
        <dbReference type="SAM" id="MobiDB-lite"/>
    </source>
</evidence>
<dbReference type="OMA" id="WVECPKF"/>
<dbReference type="OrthoDB" id="7849464at2759"/>